<proteinExistence type="predicted"/>
<accession>A0AC61SBS7</accession>
<evidence type="ECO:0000313" key="1">
    <source>
        <dbReference type="EMBL" id="TKY92164.1"/>
    </source>
</evidence>
<protein>
    <submittedName>
        <fullName evidence="1">Uncharacterized protein</fullName>
    </submittedName>
</protein>
<gene>
    <name evidence="1" type="ORF">C5S46_02105</name>
</gene>
<dbReference type="EMBL" id="QYBA01000068">
    <property type="protein sequence ID" value="TKY92164.1"/>
    <property type="molecule type" value="Genomic_DNA"/>
</dbReference>
<dbReference type="Proteomes" id="UP000315423">
    <property type="component" value="Unassembled WGS sequence"/>
</dbReference>
<name>A0AC61SBS7_9EURY</name>
<reference evidence="1" key="1">
    <citation type="submission" date="2018-09" db="EMBL/GenBank/DDBJ databases">
        <title>A genomic encyclopedia of anaerobic methanotrophic archaea.</title>
        <authorList>
            <person name="Skennerton C.T."/>
            <person name="Chadwick G.L."/>
            <person name="Laso-Perez R."/>
            <person name="Leu A.O."/>
            <person name="Speth D.R."/>
            <person name="Yu H."/>
            <person name="Morgan-Lang C."/>
            <person name="Hatzenpichler R."/>
            <person name="Goudeau D."/>
            <person name="Malmstrom R."/>
            <person name="Woyke T."/>
            <person name="Hallam S."/>
            <person name="Tyson G.W."/>
            <person name="Wegener G."/>
            <person name="Boetius A."/>
            <person name="Orphan V.J."/>
        </authorList>
    </citation>
    <scope>NUCLEOTIDE SEQUENCE</scope>
    <source>
        <strain evidence="1">CONS3730D10UFb2</strain>
    </source>
</reference>
<comment type="caution">
    <text evidence="1">The sequence shown here is derived from an EMBL/GenBank/DDBJ whole genome shotgun (WGS) entry which is preliminary data.</text>
</comment>
<sequence length="326" mass="37742">MFDKLLGKKELEKHIIDLELQIIELRAQNNSFVARQASKEETARKAISQKQIVEQELNTAKKKIETLEYEISNFKKIAKDEIFFRNISYISKQSINKYLSRINSFTSRDHNLITISLKNRELLSGQKNSNELLKYLDKDIVSLIDKIDSPTGLIIFYDTDRMVREVLAPYLPVESSGWQINTGFDVELLQSLIKRKVNLCIVLAHAGESFIGITEDQNTFLSGSIIRSSVKGKHTKGGWSQRRFERLRTEDIQHHVEKMRSALKPMIADVDVKIDYVITGGDFKLASMMLKDSEYSLVRRSFDTSVDKKNIDRILQEVWSCRRYEI</sequence>
<organism evidence="1 2">
    <name type="scientific">Candidatus Methanomarinus sp</name>
    <dbReference type="NCBI Taxonomy" id="3386244"/>
    <lineage>
        <taxon>Archaea</taxon>
        <taxon>Methanobacteriati</taxon>
        <taxon>Methanobacteriota</taxon>
        <taxon>Stenosarchaea group</taxon>
        <taxon>Methanomicrobia</taxon>
        <taxon>Methanosarcinales</taxon>
        <taxon>ANME-2 cluster</taxon>
        <taxon>Candidatus Methanocomedenaceae</taxon>
        <taxon>Candidatus Methanomarinus</taxon>
    </lineage>
</organism>
<evidence type="ECO:0000313" key="2">
    <source>
        <dbReference type="Proteomes" id="UP000315423"/>
    </source>
</evidence>